<dbReference type="InterPro" id="IPR050339">
    <property type="entry name" value="CC_SR_Kinase"/>
</dbReference>
<dbReference type="InterPro" id="IPR000719">
    <property type="entry name" value="Prot_kinase_dom"/>
</dbReference>
<dbReference type="GO" id="GO:0005634">
    <property type="term" value="C:nucleus"/>
    <property type="evidence" value="ECO:0007669"/>
    <property type="project" value="TreeGrafter"/>
</dbReference>
<evidence type="ECO:0000256" key="5">
    <source>
        <dbReference type="ARBA" id="ARBA00037982"/>
    </source>
</evidence>
<dbReference type="SMART" id="SM00220">
    <property type="entry name" value="S_TKc"/>
    <property type="match status" value="1"/>
</dbReference>
<evidence type="ECO:0000313" key="9">
    <source>
        <dbReference type="Proteomes" id="UP000013827"/>
    </source>
</evidence>
<name>A0A0D3KK56_EMIH1</name>
<sequence>MRQWSAGKDEGSKLAAAQRIAEAVRFLHSNGLIHRDLKPENIVFDSAAADAAPALCDFDLSRSANLSSHTTTRIGTPLYVPPFAPEQLRPTFKSDIFSLGVTLFDALLCGAGGLPKTGTGELDLERMRGGSSGPCELTLAYPGGGEDLAALLRQMLSPEQQDRPTAAEVADRLSAQLNQRTCLLCHCPYPRDEGLVCPVAGAAHFTCDGCMAAHVAQADSLGGDAFDRIVCCDKRYTGCTGSFSWQEVMGHVDALSAETLRKHLRDAVAVQQREAIEAEFKQREAEREARSEVERKALKARRHIEEDIMALKCPRRAIEGTLDTGYSMDAHQHVPVCSLNPSRSHYIDVADWKRIVDGERGRKLEEYWRGLAVEVQEKLAIDGCVRQILRELRLGRLGATSRFAAGLVQLRGMGFSDERKMRTMLDTYEGNVERAAEALASA</sequence>
<dbReference type="Gene3D" id="1.10.510.10">
    <property type="entry name" value="Transferase(Phosphotransferase) domain 1"/>
    <property type="match status" value="1"/>
</dbReference>
<feature type="domain" description="UBA" evidence="7">
    <location>
        <begin position="398"/>
        <end position="442"/>
    </location>
</feature>
<evidence type="ECO:0000256" key="4">
    <source>
        <dbReference type="ARBA" id="ARBA00022840"/>
    </source>
</evidence>
<dbReference type="PROSITE" id="PS50011">
    <property type="entry name" value="PROTEIN_KINASE_DOM"/>
    <property type="match status" value="1"/>
</dbReference>
<dbReference type="SUPFAM" id="SSF56112">
    <property type="entry name" value="Protein kinase-like (PK-like)"/>
    <property type="match status" value="1"/>
</dbReference>
<dbReference type="GO" id="GO:0005524">
    <property type="term" value="F:ATP binding"/>
    <property type="evidence" value="ECO:0007669"/>
    <property type="project" value="UniProtKB-KW"/>
</dbReference>
<comment type="similarity">
    <text evidence="5">Belongs to the protein kinase superfamily. Ser/Thr protein kinase family. GCN2 subfamily.</text>
</comment>
<dbReference type="GO" id="GO:0005737">
    <property type="term" value="C:cytoplasm"/>
    <property type="evidence" value="ECO:0007669"/>
    <property type="project" value="TreeGrafter"/>
</dbReference>
<dbReference type="SUPFAM" id="SSF46934">
    <property type="entry name" value="UBA-like"/>
    <property type="match status" value="1"/>
</dbReference>
<keyword evidence="2" id="KW-0547">Nucleotide-binding</keyword>
<dbReference type="PaxDb" id="2903-EOD36141"/>
<dbReference type="STRING" id="2903.R1FKM8"/>
<dbReference type="KEGG" id="ehx:EMIHUDRAFT_226709"/>
<dbReference type="Gene3D" id="1.10.8.10">
    <property type="entry name" value="DNA helicase RuvA subunit, C-terminal domain"/>
    <property type="match status" value="1"/>
</dbReference>
<evidence type="ECO:0000259" key="6">
    <source>
        <dbReference type="PROSITE" id="PS50011"/>
    </source>
</evidence>
<dbReference type="PANTHER" id="PTHR11042">
    <property type="entry name" value="EUKARYOTIC TRANSLATION INITIATION FACTOR 2-ALPHA KINASE EIF2-ALPHA KINASE -RELATED"/>
    <property type="match status" value="1"/>
</dbReference>
<keyword evidence="9" id="KW-1185">Reference proteome</keyword>
<dbReference type="InterPro" id="IPR008271">
    <property type="entry name" value="Ser/Thr_kinase_AS"/>
</dbReference>
<feature type="domain" description="Protein kinase" evidence="6">
    <location>
        <begin position="1"/>
        <end position="177"/>
    </location>
</feature>
<dbReference type="InterPro" id="IPR011009">
    <property type="entry name" value="Kinase-like_dom_sf"/>
</dbReference>
<evidence type="ECO:0000256" key="3">
    <source>
        <dbReference type="ARBA" id="ARBA00022777"/>
    </source>
</evidence>
<evidence type="ECO:0000256" key="2">
    <source>
        <dbReference type="ARBA" id="ARBA00022741"/>
    </source>
</evidence>
<keyword evidence="4" id="KW-0067">ATP-binding</keyword>
<evidence type="ECO:0000256" key="1">
    <source>
        <dbReference type="ARBA" id="ARBA00022679"/>
    </source>
</evidence>
<dbReference type="PROSITE" id="PS00108">
    <property type="entry name" value="PROTEIN_KINASE_ST"/>
    <property type="match status" value="1"/>
</dbReference>
<accession>A0A0D3KK56</accession>
<evidence type="ECO:0000259" key="7">
    <source>
        <dbReference type="PROSITE" id="PS50030"/>
    </source>
</evidence>
<dbReference type="GeneID" id="17281412"/>
<dbReference type="PROSITE" id="PS50030">
    <property type="entry name" value="UBA"/>
    <property type="match status" value="1"/>
</dbReference>
<dbReference type="InterPro" id="IPR009060">
    <property type="entry name" value="UBA-like_sf"/>
</dbReference>
<keyword evidence="1" id="KW-0808">Transferase</keyword>
<organism evidence="8 9">
    <name type="scientific">Emiliania huxleyi (strain CCMP1516)</name>
    <dbReference type="NCBI Taxonomy" id="280463"/>
    <lineage>
        <taxon>Eukaryota</taxon>
        <taxon>Haptista</taxon>
        <taxon>Haptophyta</taxon>
        <taxon>Prymnesiophyceae</taxon>
        <taxon>Isochrysidales</taxon>
        <taxon>Noelaerhabdaceae</taxon>
        <taxon>Emiliania</taxon>
    </lineage>
</organism>
<dbReference type="AlphaFoldDB" id="A0A0D3KK56"/>
<proteinExistence type="inferred from homology"/>
<reference evidence="8" key="2">
    <citation type="submission" date="2024-10" db="UniProtKB">
        <authorList>
            <consortium name="EnsemblProtists"/>
        </authorList>
    </citation>
    <scope>IDENTIFICATION</scope>
</reference>
<protein>
    <recommendedName>
        <fullName evidence="10">Protein kinase domain-containing protein</fullName>
    </recommendedName>
</protein>
<dbReference type="eggNOG" id="KOG0032">
    <property type="taxonomic scope" value="Eukaryota"/>
</dbReference>
<evidence type="ECO:0008006" key="10">
    <source>
        <dbReference type="Google" id="ProtNLM"/>
    </source>
</evidence>
<reference evidence="9" key="1">
    <citation type="journal article" date="2013" name="Nature">
        <title>Pan genome of the phytoplankton Emiliania underpins its global distribution.</title>
        <authorList>
            <person name="Read B.A."/>
            <person name="Kegel J."/>
            <person name="Klute M.J."/>
            <person name="Kuo A."/>
            <person name="Lefebvre S.C."/>
            <person name="Maumus F."/>
            <person name="Mayer C."/>
            <person name="Miller J."/>
            <person name="Monier A."/>
            <person name="Salamov A."/>
            <person name="Young J."/>
            <person name="Aguilar M."/>
            <person name="Claverie J.M."/>
            <person name="Frickenhaus S."/>
            <person name="Gonzalez K."/>
            <person name="Herman E.K."/>
            <person name="Lin Y.C."/>
            <person name="Napier J."/>
            <person name="Ogata H."/>
            <person name="Sarno A.F."/>
            <person name="Shmutz J."/>
            <person name="Schroeder D."/>
            <person name="de Vargas C."/>
            <person name="Verret F."/>
            <person name="von Dassow P."/>
            <person name="Valentin K."/>
            <person name="Van de Peer Y."/>
            <person name="Wheeler G."/>
            <person name="Dacks J.B."/>
            <person name="Delwiche C.F."/>
            <person name="Dyhrman S.T."/>
            <person name="Glockner G."/>
            <person name="John U."/>
            <person name="Richards T."/>
            <person name="Worden A.Z."/>
            <person name="Zhang X."/>
            <person name="Grigoriev I.V."/>
            <person name="Allen A.E."/>
            <person name="Bidle K."/>
            <person name="Borodovsky M."/>
            <person name="Bowler C."/>
            <person name="Brownlee C."/>
            <person name="Cock J.M."/>
            <person name="Elias M."/>
            <person name="Gladyshev V.N."/>
            <person name="Groth M."/>
            <person name="Guda C."/>
            <person name="Hadaegh A."/>
            <person name="Iglesias-Rodriguez M.D."/>
            <person name="Jenkins J."/>
            <person name="Jones B.M."/>
            <person name="Lawson T."/>
            <person name="Leese F."/>
            <person name="Lindquist E."/>
            <person name="Lobanov A."/>
            <person name="Lomsadze A."/>
            <person name="Malik S.B."/>
            <person name="Marsh M.E."/>
            <person name="Mackinder L."/>
            <person name="Mock T."/>
            <person name="Mueller-Roeber B."/>
            <person name="Pagarete A."/>
            <person name="Parker M."/>
            <person name="Probert I."/>
            <person name="Quesneville H."/>
            <person name="Raines C."/>
            <person name="Rensing S.A."/>
            <person name="Riano-Pachon D.M."/>
            <person name="Richier S."/>
            <person name="Rokitta S."/>
            <person name="Shiraiwa Y."/>
            <person name="Soanes D.M."/>
            <person name="van der Giezen M."/>
            <person name="Wahlund T.M."/>
            <person name="Williams B."/>
            <person name="Wilson W."/>
            <person name="Wolfe G."/>
            <person name="Wurch L.L."/>
        </authorList>
    </citation>
    <scope>NUCLEOTIDE SEQUENCE</scope>
</reference>
<dbReference type="InterPro" id="IPR015940">
    <property type="entry name" value="UBA"/>
</dbReference>
<dbReference type="HOGENOM" id="CLU_620301_0_0_1"/>
<dbReference type="PANTHER" id="PTHR11042:SF190">
    <property type="entry name" value="MITOSIS INHIBITOR PROTEIN KINASE MIK1"/>
    <property type="match status" value="1"/>
</dbReference>
<dbReference type="RefSeq" id="XP_005788570.1">
    <property type="nucleotide sequence ID" value="XM_005788513.1"/>
</dbReference>
<dbReference type="Proteomes" id="UP000013827">
    <property type="component" value="Unassembled WGS sequence"/>
</dbReference>
<dbReference type="Pfam" id="PF00069">
    <property type="entry name" value="Pkinase"/>
    <property type="match status" value="1"/>
</dbReference>
<evidence type="ECO:0000313" key="8">
    <source>
        <dbReference type="EnsemblProtists" id="EOD36141"/>
    </source>
</evidence>
<dbReference type="GO" id="GO:0004672">
    <property type="term" value="F:protein kinase activity"/>
    <property type="evidence" value="ECO:0007669"/>
    <property type="project" value="InterPro"/>
</dbReference>
<keyword evidence="3" id="KW-0418">Kinase</keyword>
<dbReference type="EnsemblProtists" id="EOD36141">
    <property type="protein sequence ID" value="EOD36141"/>
    <property type="gene ID" value="EMIHUDRAFT_226709"/>
</dbReference>